<dbReference type="EMBL" id="UOFC01000266">
    <property type="protein sequence ID" value="VAW49219.1"/>
    <property type="molecule type" value="Genomic_DNA"/>
</dbReference>
<sequence>MYGIKETIYPWSLRAILLLAIYSSMVSAGGHPEPFSDEFNVTVDLLNNNTSNWSVLGSGAKDERATQLVIDGGLLTVVPEVFNQNGWFEDEYGPLVYQPVTGNFAVAIHLRVSQTVDVNLPPDVGFNAGGFVIRDAAGNHNNDENWVMYNMGGQGQNGVTYSREMKKTVNSTSNLFLTEQIGMEEFMLACRVGDLFYFYYWADIIGDWRQETFYNQFDVDGTLTTTWRNSSSVTPEIVSAGVGQSNP</sequence>
<accession>A0A3B0WIH0</accession>
<organism evidence="1">
    <name type="scientific">hydrothermal vent metagenome</name>
    <dbReference type="NCBI Taxonomy" id="652676"/>
    <lineage>
        <taxon>unclassified sequences</taxon>
        <taxon>metagenomes</taxon>
        <taxon>ecological metagenomes</taxon>
    </lineage>
</organism>
<dbReference type="AlphaFoldDB" id="A0A3B0WIH0"/>
<reference evidence="1" key="1">
    <citation type="submission" date="2018-06" db="EMBL/GenBank/DDBJ databases">
        <authorList>
            <person name="Zhirakovskaya E."/>
        </authorList>
    </citation>
    <scope>NUCLEOTIDE SEQUENCE</scope>
</reference>
<proteinExistence type="predicted"/>
<name>A0A3B0WIH0_9ZZZZ</name>
<feature type="non-terminal residue" evidence="1">
    <location>
        <position position="247"/>
    </location>
</feature>
<evidence type="ECO:0000313" key="1">
    <source>
        <dbReference type="EMBL" id="VAW49219.1"/>
    </source>
</evidence>
<gene>
    <name evidence="1" type="ORF">MNBD_GAMMA03-826</name>
</gene>
<protein>
    <submittedName>
        <fullName evidence="1">Uncharacterized protein</fullName>
    </submittedName>
</protein>